<dbReference type="Proteomes" id="UP000478052">
    <property type="component" value="Unassembled WGS sequence"/>
</dbReference>
<dbReference type="OrthoDB" id="5103at2759"/>
<gene>
    <name evidence="1" type="ORF">FWK35_00011850</name>
</gene>
<dbReference type="EMBL" id="VUJU01003703">
    <property type="protein sequence ID" value="KAF0757012.1"/>
    <property type="molecule type" value="Genomic_DNA"/>
</dbReference>
<evidence type="ECO:0000313" key="1">
    <source>
        <dbReference type="EMBL" id="KAF0757012.1"/>
    </source>
</evidence>
<accession>A0A6G0YJR7</accession>
<dbReference type="AlphaFoldDB" id="A0A6G0YJR7"/>
<protein>
    <submittedName>
        <fullName evidence="1">Zinc finger BED domain-containing protein 4-like</fullName>
    </submittedName>
</protein>
<comment type="caution">
    <text evidence="1">The sequence shown here is derived from an EMBL/GenBank/DDBJ whole genome shotgun (WGS) entry which is preliminary data.</text>
</comment>
<feature type="non-terminal residue" evidence="1">
    <location>
        <position position="1"/>
    </location>
</feature>
<evidence type="ECO:0000313" key="2">
    <source>
        <dbReference type="Proteomes" id="UP000478052"/>
    </source>
</evidence>
<sequence length="211" mass="23714">TTRQSTLDGIVEVRKKVYNVDIDEQTLIDGCIMLGTDNGRPLSILSDSRLRTIIDPIIKAIGSNDSPAQIYSITCDNARNMVKMVDLFYENSENNDEPVDGTDEENISNLEDSNDDVLLQNLQDMIGTSNIEMGPLTTCMRCAVYTFQLAICDSMKDHSIQGILPKSESSYFENCSRITIYRSSKTGDDIINKLRLYSTVYYSLKAYRDEG</sequence>
<name>A0A6G0YJR7_APHCR</name>
<keyword evidence="2" id="KW-1185">Reference proteome</keyword>
<proteinExistence type="predicted"/>
<reference evidence="1 2" key="1">
    <citation type="submission" date="2019-08" db="EMBL/GenBank/DDBJ databases">
        <title>Whole genome of Aphis craccivora.</title>
        <authorList>
            <person name="Voronova N.V."/>
            <person name="Shulinski R.S."/>
            <person name="Bandarenka Y.V."/>
            <person name="Zhorov D.G."/>
            <person name="Warner D."/>
        </authorList>
    </citation>
    <scope>NUCLEOTIDE SEQUENCE [LARGE SCALE GENOMIC DNA]</scope>
    <source>
        <strain evidence="1">180601</strain>
        <tissue evidence="1">Whole Body</tissue>
    </source>
</reference>
<organism evidence="1 2">
    <name type="scientific">Aphis craccivora</name>
    <name type="common">Cowpea aphid</name>
    <dbReference type="NCBI Taxonomy" id="307492"/>
    <lineage>
        <taxon>Eukaryota</taxon>
        <taxon>Metazoa</taxon>
        <taxon>Ecdysozoa</taxon>
        <taxon>Arthropoda</taxon>
        <taxon>Hexapoda</taxon>
        <taxon>Insecta</taxon>
        <taxon>Pterygota</taxon>
        <taxon>Neoptera</taxon>
        <taxon>Paraneoptera</taxon>
        <taxon>Hemiptera</taxon>
        <taxon>Sternorrhyncha</taxon>
        <taxon>Aphidomorpha</taxon>
        <taxon>Aphidoidea</taxon>
        <taxon>Aphididae</taxon>
        <taxon>Aphidini</taxon>
        <taxon>Aphis</taxon>
        <taxon>Aphis</taxon>
    </lineage>
</organism>